<name>A0AAV8CZZ3_9POAL</name>
<dbReference type="GO" id="GO:0002758">
    <property type="term" value="P:innate immune response-activating signaling pathway"/>
    <property type="evidence" value="ECO:0007669"/>
    <property type="project" value="UniProtKB-ARBA"/>
</dbReference>
<feature type="region of interest" description="Disordered" evidence="3">
    <location>
        <begin position="151"/>
        <end position="187"/>
    </location>
</feature>
<keyword evidence="2" id="KW-0611">Plant defense</keyword>
<dbReference type="InterPro" id="IPR042197">
    <property type="entry name" value="Apaf_helical"/>
</dbReference>
<dbReference type="PANTHER" id="PTHR23155">
    <property type="entry name" value="DISEASE RESISTANCE PROTEIN RP"/>
    <property type="match status" value="1"/>
</dbReference>
<evidence type="ECO:0000313" key="8">
    <source>
        <dbReference type="Proteomes" id="UP001140206"/>
    </source>
</evidence>
<sequence>MDALPFIIEMLSEMPFKDFLSKNGPHLLDNLDFVIQELFKVQRYMRWSDFENQPEDQKQVLIKGLRLTVNKVGKFMSKIHEQYGANIHSSSSQDHDSHKTIDELVKEWRDILNIFAGIVYCCYRLKGNQTEEEFSLEEVFGEDFEERLRNDNITSDQSSSLRNQTSSSDDHKVSAPEEATREDFKEMERMNNMTGLSDDPETSDQKIVEPTKLNEKKSLQLFLIKAFPVLTEYSEPSRKKIFLLELSKELDNIPQLICKACHGLPLALVLVGSLLSLKEKINDIWNGVKDALFTFNDHGSRLLDIINYCYEDLPYFLKQCFLYLACYPKGYMIPSRSLINIWIAEGFISAEGKEETVEETAYKYLEQLVKRSLVDVSKRSLLGTIKCCNINSVIHKYVINKAREEGFLVANPDMQTIESPFRVAIHSDNKYLYEEHEIAHMHSFLAFYFKQNILQNAMLLRVLELQGSTVPHEETLQKMSYLRYLGLRYTSIDALPESIGVMQNLHSLDVRNTNIKTLPKSLWNIPKLRHVYVLPGPEIKGPPPEAVLTDLQTLKTVVVPESWVGECPQFLINLRSLALSKPKDLDWKFVSTLLSQLVGLLSLTIISDSVPSEFIDTRAFQNLEGVKSIKLEGEWICRNLFIDNVKIPPNLTKLTLTKSGLKEDIMPRLGRLKALKFLCLQADAYNGEQMVCLVEGFPQLQFLELSNLKCLKKWEVREEGFSQLQSLKLIKLENLEEWVVEEKGMSKLTTLRILKCKKLKNRPNLTHVTDQVIDD</sequence>
<dbReference type="EMBL" id="JAMFTS010000001">
    <property type="protein sequence ID" value="KAJ4813058.1"/>
    <property type="molecule type" value="Genomic_DNA"/>
</dbReference>
<dbReference type="Gene3D" id="1.10.10.10">
    <property type="entry name" value="Winged helix-like DNA-binding domain superfamily/Winged helix DNA-binding domain"/>
    <property type="match status" value="1"/>
</dbReference>
<dbReference type="Proteomes" id="UP001140206">
    <property type="component" value="Chromosome 4"/>
</dbReference>
<dbReference type="Pfam" id="PF23559">
    <property type="entry name" value="WHD_DRP"/>
    <property type="match status" value="1"/>
</dbReference>
<dbReference type="InterPro" id="IPR032675">
    <property type="entry name" value="LRR_dom_sf"/>
</dbReference>
<dbReference type="SUPFAM" id="SSF52058">
    <property type="entry name" value="L domain-like"/>
    <property type="match status" value="1"/>
</dbReference>
<proteinExistence type="predicted"/>
<dbReference type="InterPro" id="IPR036388">
    <property type="entry name" value="WH-like_DNA-bd_sf"/>
</dbReference>
<comment type="caution">
    <text evidence="6">The sequence shown here is derived from an EMBL/GenBank/DDBJ whole genome shotgun (WGS) entry which is preliminary data.</text>
</comment>
<protein>
    <submittedName>
        <fullName evidence="6">Nbs-lrr resistance protein</fullName>
    </submittedName>
</protein>
<evidence type="ECO:0000256" key="3">
    <source>
        <dbReference type="SAM" id="MobiDB-lite"/>
    </source>
</evidence>
<dbReference type="InterPro" id="IPR044974">
    <property type="entry name" value="Disease_R_plants"/>
</dbReference>
<feature type="domain" description="Disease resistance R13L4/SHOC-2-like LRR" evidence="5">
    <location>
        <begin position="440"/>
        <end position="706"/>
    </location>
</feature>
<accession>A0AAV8CZZ3</accession>
<feature type="compositionally biased region" description="Low complexity" evidence="3">
    <location>
        <begin position="155"/>
        <end position="167"/>
    </location>
</feature>
<dbReference type="FunFam" id="1.10.10.10:FF:000322">
    <property type="entry name" value="Probable disease resistance protein At1g63360"/>
    <property type="match status" value="1"/>
</dbReference>
<keyword evidence="8" id="KW-1185">Reference proteome</keyword>
<dbReference type="Proteomes" id="UP001140206">
    <property type="component" value="Chromosome 1"/>
</dbReference>
<dbReference type="Pfam" id="PF23598">
    <property type="entry name" value="LRR_14"/>
    <property type="match status" value="1"/>
</dbReference>
<evidence type="ECO:0000259" key="4">
    <source>
        <dbReference type="Pfam" id="PF23559"/>
    </source>
</evidence>
<evidence type="ECO:0000313" key="7">
    <source>
        <dbReference type="EMBL" id="KAJ4813058.1"/>
    </source>
</evidence>
<gene>
    <name evidence="7" type="ORF">LUZ62_025624</name>
    <name evidence="6" type="ORF">LUZ62_070966</name>
</gene>
<reference evidence="6" key="1">
    <citation type="submission" date="2022-08" db="EMBL/GenBank/DDBJ databases">
        <authorList>
            <person name="Marques A."/>
        </authorList>
    </citation>
    <scope>NUCLEOTIDE SEQUENCE</scope>
    <source>
        <strain evidence="6">RhyPub2mFocal</strain>
        <tissue evidence="6">Leaves</tissue>
    </source>
</reference>
<organism evidence="6 8">
    <name type="scientific">Rhynchospora pubera</name>
    <dbReference type="NCBI Taxonomy" id="906938"/>
    <lineage>
        <taxon>Eukaryota</taxon>
        <taxon>Viridiplantae</taxon>
        <taxon>Streptophyta</taxon>
        <taxon>Embryophyta</taxon>
        <taxon>Tracheophyta</taxon>
        <taxon>Spermatophyta</taxon>
        <taxon>Magnoliopsida</taxon>
        <taxon>Liliopsida</taxon>
        <taxon>Poales</taxon>
        <taxon>Cyperaceae</taxon>
        <taxon>Cyperoideae</taxon>
        <taxon>Rhynchosporeae</taxon>
        <taxon>Rhynchospora</taxon>
    </lineage>
</organism>
<dbReference type="InterPro" id="IPR058922">
    <property type="entry name" value="WHD_DRP"/>
</dbReference>
<dbReference type="GO" id="GO:0042742">
    <property type="term" value="P:defense response to bacterium"/>
    <property type="evidence" value="ECO:0007669"/>
    <property type="project" value="UniProtKB-ARBA"/>
</dbReference>
<feature type="domain" description="Disease resistance protein winged helix" evidence="4">
    <location>
        <begin position="327"/>
        <end position="395"/>
    </location>
</feature>
<dbReference type="AlphaFoldDB" id="A0AAV8CZZ3"/>
<dbReference type="GO" id="GO:0009626">
    <property type="term" value="P:plant-type hypersensitive response"/>
    <property type="evidence" value="ECO:0007669"/>
    <property type="project" value="UniProtKB-ARBA"/>
</dbReference>
<evidence type="ECO:0000259" key="5">
    <source>
        <dbReference type="Pfam" id="PF23598"/>
    </source>
</evidence>
<evidence type="ECO:0000256" key="1">
    <source>
        <dbReference type="ARBA" id="ARBA00022737"/>
    </source>
</evidence>
<dbReference type="Gene3D" id="3.80.10.10">
    <property type="entry name" value="Ribonuclease Inhibitor"/>
    <property type="match status" value="1"/>
</dbReference>
<dbReference type="EMBL" id="JAMFTS010000004">
    <property type="protein sequence ID" value="KAJ4760591.1"/>
    <property type="molecule type" value="Genomic_DNA"/>
</dbReference>
<dbReference type="PANTHER" id="PTHR23155:SF1185">
    <property type="entry name" value="DISEASE RESISTANCE RPP8-LIKE PROTEIN 3-RELATED"/>
    <property type="match status" value="1"/>
</dbReference>
<dbReference type="InterPro" id="IPR027417">
    <property type="entry name" value="P-loop_NTPase"/>
</dbReference>
<dbReference type="SUPFAM" id="SSF52540">
    <property type="entry name" value="P-loop containing nucleoside triphosphate hydrolases"/>
    <property type="match status" value="1"/>
</dbReference>
<evidence type="ECO:0000256" key="2">
    <source>
        <dbReference type="ARBA" id="ARBA00022821"/>
    </source>
</evidence>
<evidence type="ECO:0000313" key="6">
    <source>
        <dbReference type="EMBL" id="KAJ4760591.1"/>
    </source>
</evidence>
<dbReference type="InterPro" id="IPR055414">
    <property type="entry name" value="LRR_R13L4/SHOC2-like"/>
</dbReference>
<feature type="compositionally biased region" description="Basic and acidic residues" evidence="3">
    <location>
        <begin position="168"/>
        <end position="187"/>
    </location>
</feature>
<keyword evidence="1" id="KW-0677">Repeat</keyword>
<dbReference type="GO" id="GO:0043531">
    <property type="term" value="F:ADP binding"/>
    <property type="evidence" value="ECO:0007669"/>
    <property type="project" value="InterPro"/>
</dbReference>
<dbReference type="Gene3D" id="1.10.8.430">
    <property type="entry name" value="Helical domain of apoptotic protease-activating factors"/>
    <property type="match status" value="1"/>
</dbReference>